<evidence type="ECO:0000313" key="2">
    <source>
        <dbReference type="EMBL" id="KAJ6628974.1"/>
    </source>
</evidence>
<dbReference type="Pfam" id="PF12215">
    <property type="entry name" value="Glyco_hydr_116N"/>
    <property type="match status" value="1"/>
</dbReference>
<proteinExistence type="predicted"/>
<protein>
    <submittedName>
        <fullName evidence="2">Non-lysosomal glucosylceramidase</fullName>
    </submittedName>
</protein>
<name>A0A9Q0MKP1_9DIPT</name>
<dbReference type="Proteomes" id="UP001151699">
    <property type="component" value="Unassembled WGS sequence"/>
</dbReference>
<comment type="caution">
    <text evidence="2">The sequence shown here is derived from an EMBL/GenBank/DDBJ whole genome shotgun (WGS) entry which is preliminary data.</text>
</comment>
<dbReference type="EMBL" id="WJQU01002969">
    <property type="protein sequence ID" value="KAJ6628974.1"/>
    <property type="molecule type" value="Genomic_DNA"/>
</dbReference>
<evidence type="ECO:0000313" key="3">
    <source>
        <dbReference type="Proteomes" id="UP001151699"/>
    </source>
</evidence>
<gene>
    <name evidence="2" type="ORF">Bhyg_16854</name>
</gene>
<dbReference type="PANTHER" id="PTHR12654">
    <property type="entry name" value="BILE ACID BETA-GLUCOSIDASE-RELATED"/>
    <property type="match status" value="1"/>
</dbReference>
<dbReference type="GO" id="GO:0008422">
    <property type="term" value="F:beta-glucosidase activity"/>
    <property type="evidence" value="ECO:0007669"/>
    <property type="project" value="TreeGrafter"/>
</dbReference>
<feature type="domain" description="Glycosyl-hydrolase family 116 N-terminal" evidence="1">
    <location>
        <begin position="14"/>
        <end position="73"/>
    </location>
</feature>
<dbReference type="PANTHER" id="PTHR12654:SF0">
    <property type="entry name" value="NON-LYSOSOMAL GLUCOSYLCERAMIDASE"/>
    <property type="match status" value="1"/>
</dbReference>
<dbReference type="InterPro" id="IPR052566">
    <property type="entry name" value="Non-lysos_glucosylceramidase"/>
</dbReference>
<reference evidence="2" key="1">
    <citation type="submission" date="2022-07" db="EMBL/GenBank/DDBJ databases">
        <authorList>
            <person name="Trinca V."/>
            <person name="Uliana J.V.C."/>
            <person name="Torres T.T."/>
            <person name="Ward R.J."/>
            <person name="Monesi N."/>
        </authorList>
    </citation>
    <scope>NUCLEOTIDE SEQUENCE</scope>
    <source>
        <strain evidence="2">HSMRA1968</strain>
        <tissue evidence="2">Whole embryos</tissue>
    </source>
</reference>
<sequence length="91" mass="10286">MDYYYMEHSKQMFGAPIGGIGSGTIGRGYAGEFSRFQLRPGIYEHNTVHANQFIVTIKDENDVTIFQSLLSSYKLLLMVRVLKLGLNVSNH</sequence>
<accession>A0A9Q0MKP1</accession>
<keyword evidence="3" id="KW-1185">Reference proteome</keyword>
<organism evidence="2 3">
    <name type="scientific">Pseudolycoriella hygida</name>
    <dbReference type="NCBI Taxonomy" id="35572"/>
    <lineage>
        <taxon>Eukaryota</taxon>
        <taxon>Metazoa</taxon>
        <taxon>Ecdysozoa</taxon>
        <taxon>Arthropoda</taxon>
        <taxon>Hexapoda</taxon>
        <taxon>Insecta</taxon>
        <taxon>Pterygota</taxon>
        <taxon>Neoptera</taxon>
        <taxon>Endopterygota</taxon>
        <taxon>Diptera</taxon>
        <taxon>Nematocera</taxon>
        <taxon>Sciaroidea</taxon>
        <taxon>Sciaridae</taxon>
        <taxon>Pseudolycoriella</taxon>
    </lineage>
</organism>
<dbReference type="AlphaFoldDB" id="A0A9Q0MKP1"/>
<dbReference type="InterPro" id="IPR024462">
    <property type="entry name" value="GH116_N"/>
</dbReference>
<feature type="non-terminal residue" evidence="2">
    <location>
        <position position="91"/>
    </location>
</feature>
<evidence type="ECO:0000259" key="1">
    <source>
        <dbReference type="Pfam" id="PF12215"/>
    </source>
</evidence>
<dbReference type="OrthoDB" id="730489at2759"/>